<dbReference type="InterPro" id="IPR052027">
    <property type="entry name" value="PspC"/>
</dbReference>
<dbReference type="Proteomes" id="UP001161390">
    <property type="component" value="Unassembled WGS sequence"/>
</dbReference>
<keyword evidence="4 7" id="KW-1133">Transmembrane helix</keyword>
<evidence type="ECO:0000256" key="7">
    <source>
        <dbReference type="SAM" id="Phobius"/>
    </source>
</evidence>
<feature type="region of interest" description="Disordered" evidence="6">
    <location>
        <begin position="95"/>
        <end position="118"/>
    </location>
</feature>
<gene>
    <name evidence="9" type="primary">pspC</name>
    <name evidence="9" type="ORF">GCM10007854_25380</name>
</gene>
<feature type="domain" description="Phage shock protein PspC N-terminal" evidence="8">
    <location>
        <begin position="31"/>
        <end position="86"/>
    </location>
</feature>
<evidence type="ECO:0000256" key="5">
    <source>
        <dbReference type="ARBA" id="ARBA00023136"/>
    </source>
</evidence>
<evidence type="ECO:0000256" key="6">
    <source>
        <dbReference type="SAM" id="MobiDB-lite"/>
    </source>
</evidence>
<reference evidence="9" key="1">
    <citation type="journal article" date="2014" name="Int. J. Syst. Evol. Microbiol.">
        <title>Complete genome of a new Firmicutes species belonging to the dominant human colonic microbiota ('Ruminococcus bicirculans') reveals two chromosomes and a selective capacity to utilize plant glucans.</title>
        <authorList>
            <consortium name="NISC Comparative Sequencing Program"/>
            <person name="Wegmann U."/>
            <person name="Louis P."/>
            <person name="Goesmann A."/>
            <person name="Henrissat B."/>
            <person name="Duncan S.H."/>
            <person name="Flint H.J."/>
        </authorList>
    </citation>
    <scope>NUCLEOTIDE SEQUENCE</scope>
    <source>
        <strain evidence="9">NBRC 108216</strain>
    </source>
</reference>
<reference evidence="9" key="2">
    <citation type="submission" date="2023-01" db="EMBL/GenBank/DDBJ databases">
        <title>Draft genome sequence of Algimonas porphyrae strain NBRC 108216.</title>
        <authorList>
            <person name="Sun Q."/>
            <person name="Mori K."/>
        </authorList>
    </citation>
    <scope>NUCLEOTIDE SEQUENCE</scope>
    <source>
        <strain evidence="9">NBRC 108216</strain>
    </source>
</reference>
<feature type="compositionally biased region" description="Basic residues" evidence="6">
    <location>
        <begin position="97"/>
        <end position="108"/>
    </location>
</feature>
<comment type="subcellular location">
    <subcellularLocation>
        <location evidence="1">Cell membrane</location>
        <topology evidence="1">Single-pass membrane protein</topology>
    </subcellularLocation>
</comment>
<name>A0ABQ5V295_9PROT</name>
<proteinExistence type="predicted"/>
<evidence type="ECO:0000256" key="2">
    <source>
        <dbReference type="ARBA" id="ARBA00022475"/>
    </source>
</evidence>
<evidence type="ECO:0000256" key="4">
    <source>
        <dbReference type="ARBA" id="ARBA00022989"/>
    </source>
</evidence>
<keyword evidence="2" id="KW-1003">Cell membrane</keyword>
<dbReference type="InterPro" id="IPR007168">
    <property type="entry name" value="Phageshock_PspC_N"/>
</dbReference>
<keyword evidence="10" id="KW-1185">Reference proteome</keyword>
<sequence length="162" mass="19164">MTRRYEKTERWEDEDGAWEQHERSDYNARPKLRRNKIDGILGGVCAGLGDWLGIDHGPMRIFFVLAVIFTGLPVLVYFLMWIFIPSDKRAPYVREKRERHRAERKARRSGQTAVIGGEAIDSTSYSDVRSKFRSLEERLQDLERSVTSREWKLRRDFRDLES</sequence>
<dbReference type="Pfam" id="PF04024">
    <property type="entry name" value="PspC"/>
    <property type="match status" value="1"/>
</dbReference>
<organism evidence="9 10">
    <name type="scientific">Algimonas porphyrae</name>
    <dbReference type="NCBI Taxonomy" id="1128113"/>
    <lineage>
        <taxon>Bacteria</taxon>
        <taxon>Pseudomonadati</taxon>
        <taxon>Pseudomonadota</taxon>
        <taxon>Alphaproteobacteria</taxon>
        <taxon>Maricaulales</taxon>
        <taxon>Robiginitomaculaceae</taxon>
        <taxon>Algimonas</taxon>
    </lineage>
</organism>
<evidence type="ECO:0000313" key="9">
    <source>
        <dbReference type="EMBL" id="GLQ21583.1"/>
    </source>
</evidence>
<dbReference type="RefSeq" id="WP_284373287.1">
    <property type="nucleotide sequence ID" value="NZ_BSNJ01000005.1"/>
</dbReference>
<feature type="transmembrane region" description="Helical" evidence="7">
    <location>
        <begin position="60"/>
        <end position="84"/>
    </location>
</feature>
<evidence type="ECO:0000256" key="3">
    <source>
        <dbReference type="ARBA" id="ARBA00022692"/>
    </source>
</evidence>
<keyword evidence="5 7" id="KW-0472">Membrane</keyword>
<comment type="caution">
    <text evidence="9">The sequence shown here is derived from an EMBL/GenBank/DDBJ whole genome shotgun (WGS) entry which is preliminary data.</text>
</comment>
<evidence type="ECO:0000256" key="1">
    <source>
        <dbReference type="ARBA" id="ARBA00004162"/>
    </source>
</evidence>
<dbReference type="PANTHER" id="PTHR33885:SF3">
    <property type="entry name" value="PHAGE SHOCK PROTEIN C"/>
    <property type="match status" value="1"/>
</dbReference>
<evidence type="ECO:0000259" key="8">
    <source>
        <dbReference type="Pfam" id="PF04024"/>
    </source>
</evidence>
<dbReference type="EMBL" id="BSNJ01000005">
    <property type="protein sequence ID" value="GLQ21583.1"/>
    <property type="molecule type" value="Genomic_DNA"/>
</dbReference>
<dbReference type="PANTHER" id="PTHR33885">
    <property type="entry name" value="PHAGE SHOCK PROTEIN C"/>
    <property type="match status" value="1"/>
</dbReference>
<accession>A0ABQ5V295</accession>
<protein>
    <submittedName>
        <fullName evidence="9">Phage-shock protein</fullName>
    </submittedName>
</protein>
<evidence type="ECO:0000313" key="10">
    <source>
        <dbReference type="Proteomes" id="UP001161390"/>
    </source>
</evidence>
<keyword evidence="3 7" id="KW-0812">Transmembrane</keyword>